<dbReference type="AlphaFoldDB" id="A0A9W4MJ64"/>
<keyword evidence="3" id="KW-1185">Reference proteome</keyword>
<keyword evidence="1" id="KW-0812">Transmembrane</keyword>
<keyword evidence="1" id="KW-0472">Membrane</keyword>
<accession>A0A9W4MJ64</accession>
<dbReference type="EMBL" id="CAJVAX010000019">
    <property type="protein sequence ID" value="CAG7649773.1"/>
    <property type="molecule type" value="Genomic_DNA"/>
</dbReference>
<evidence type="ECO:0000313" key="2">
    <source>
        <dbReference type="EMBL" id="CAG7649773.1"/>
    </source>
</evidence>
<name>A0A9W4MJ64_9ACTN</name>
<dbReference type="Proteomes" id="UP001153328">
    <property type="component" value="Unassembled WGS sequence"/>
</dbReference>
<keyword evidence="1" id="KW-1133">Transmembrane helix</keyword>
<feature type="transmembrane region" description="Helical" evidence="1">
    <location>
        <begin position="32"/>
        <end position="53"/>
    </location>
</feature>
<evidence type="ECO:0000313" key="3">
    <source>
        <dbReference type="Proteomes" id="UP001153328"/>
    </source>
</evidence>
<sequence length="59" mass="6768">MRGVRRRATVTWEDVRARRPGEDLAMRALETIGFSLVVIAFSVATLLFMMGGLKYHREE</sequence>
<reference evidence="2" key="1">
    <citation type="submission" date="2021-06" db="EMBL/GenBank/DDBJ databases">
        <authorList>
            <person name="Arsene-Ploetze F."/>
        </authorList>
    </citation>
    <scope>NUCLEOTIDE SEQUENCE</scope>
    <source>
        <strain evidence="2">SBRY1</strain>
    </source>
</reference>
<protein>
    <submittedName>
        <fullName evidence="2">Uncharacterized protein</fullName>
    </submittedName>
</protein>
<organism evidence="2 3">
    <name type="scientific">Actinacidiphila bryophytorum</name>
    <dbReference type="NCBI Taxonomy" id="1436133"/>
    <lineage>
        <taxon>Bacteria</taxon>
        <taxon>Bacillati</taxon>
        <taxon>Actinomycetota</taxon>
        <taxon>Actinomycetes</taxon>
        <taxon>Kitasatosporales</taxon>
        <taxon>Streptomycetaceae</taxon>
        <taxon>Actinacidiphila</taxon>
    </lineage>
</organism>
<comment type="caution">
    <text evidence="2">The sequence shown here is derived from an EMBL/GenBank/DDBJ whole genome shotgun (WGS) entry which is preliminary data.</text>
</comment>
<proteinExistence type="predicted"/>
<evidence type="ECO:0000256" key="1">
    <source>
        <dbReference type="SAM" id="Phobius"/>
    </source>
</evidence>
<gene>
    <name evidence="2" type="ORF">SBRY_50188</name>
</gene>